<evidence type="ECO:0000313" key="2">
    <source>
        <dbReference type="Proteomes" id="UP000182248"/>
    </source>
</evidence>
<dbReference type="Proteomes" id="UP000182248">
    <property type="component" value="Unassembled WGS sequence"/>
</dbReference>
<evidence type="ECO:0000313" key="1">
    <source>
        <dbReference type="EMBL" id="SFW47550.1"/>
    </source>
</evidence>
<organism evidence="1 2">
    <name type="scientific">Sinomicrobium oceani</name>
    <dbReference type="NCBI Taxonomy" id="1150368"/>
    <lineage>
        <taxon>Bacteria</taxon>
        <taxon>Pseudomonadati</taxon>
        <taxon>Bacteroidota</taxon>
        <taxon>Flavobacteriia</taxon>
        <taxon>Flavobacteriales</taxon>
        <taxon>Flavobacteriaceae</taxon>
        <taxon>Sinomicrobium</taxon>
    </lineage>
</organism>
<dbReference type="RefSeq" id="WP_175545768.1">
    <property type="nucleotide sequence ID" value="NZ_FPJE01000008.1"/>
</dbReference>
<sequence length="57" mass="6058">MKKVILNLKDVRKLSGAEQKNILGGDVPGKCGGDGSYIIVDGEVVCCYIPAQNAYIC</sequence>
<reference evidence="1 2" key="1">
    <citation type="submission" date="2016-11" db="EMBL/GenBank/DDBJ databases">
        <authorList>
            <person name="Jaros S."/>
            <person name="Januszkiewicz K."/>
            <person name="Wedrychowicz H."/>
        </authorList>
    </citation>
    <scope>NUCLEOTIDE SEQUENCE [LARGE SCALE GENOMIC DNA]</scope>
    <source>
        <strain evidence="1 2">CGMCC 1.12145</strain>
    </source>
</reference>
<accession>A0A1K1PLG9</accession>
<dbReference type="AlphaFoldDB" id="A0A1K1PLG9"/>
<protein>
    <submittedName>
        <fullName evidence="1">Uncharacterized protein</fullName>
    </submittedName>
</protein>
<gene>
    <name evidence="1" type="ORF">SAMN02927921_01818</name>
</gene>
<keyword evidence="2" id="KW-1185">Reference proteome</keyword>
<proteinExistence type="predicted"/>
<name>A0A1K1PLG9_9FLAO</name>
<dbReference type="EMBL" id="FPJE01000008">
    <property type="protein sequence ID" value="SFW47550.1"/>
    <property type="molecule type" value="Genomic_DNA"/>
</dbReference>